<reference evidence="8" key="1">
    <citation type="submission" date="2006-10" db="EMBL/GenBank/DDBJ databases">
        <authorList>
            <person name="Amadeo P."/>
            <person name="Zhao Q."/>
            <person name="Wortman J."/>
            <person name="Fraser-Liggett C."/>
            <person name="Carlton J."/>
        </authorList>
    </citation>
    <scope>NUCLEOTIDE SEQUENCE</scope>
    <source>
        <strain evidence="8">G3</strain>
    </source>
</reference>
<dbReference type="Pfam" id="PF00412">
    <property type="entry name" value="LIM"/>
    <property type="match status" value="3"/>
</dbReference>
<keyword evidence="9" id="KW-1185">Reference proteome</keyword>
<dbReference type="Gene3D" id="2.10.110.10">
    <property type="entry name" value="Cysteine Rich Protein"/>
    <property type="match status" value="4"/>
</dbReference>
<feature type="region of interest" description="Disordered" evidence="6">
    <location>
        <begin position="1"/>
        <end position="57"/>
    </location>
</feature>
<proteinExistence type="predicted"/>
<keyword evidence="4 5" id="KW-0440">LIM domain</keyword>
<keyword evidence="2" id="KW-0677">Repeat</keyword>
<keyword evidence="1 5" id="KW-0479">Metal-binding</keyword>
<dbReference type="Proteomes" id="UP000001542">
    <property type="component" value="Unassembled WGS sequence"/>
</dbReference>
<dbReference type="eggNOG" id="KOG1704">
    <property type="taxonomic scope" value="Eukaryota"/>
</dbReference>
<feature type="domain" description="LIM zinc-binding" evidence="7">
    <location>
        <begin position="365"/>
        <end position="426"/>
    </location>
</feature>
<name>A2E8S0_TRIV3</name>
<dbReference type="KEGG" id="tva:4768837"/>
<dbReference type="PANTHER" id="PTHR24205:SF16">
    <property type="entry name" value="GH01042P-RELATED"/>
    <property type="match status" value="1"/>
</dbReference>
<evidence type="ECO:0000256" key="4">
    <source>
        <dbReference type="ARBA" id="ARBA00023038"/>
    </source>
</evidence>
<evidence type="ECO:0000313" key="9">
    <source>
        <dbReference type="Proteomes" id="UP000001542"/>
    </source>
</evidence>
<dbReference type="AlphaFoldDB" id="A2E8S0"/>
<dbReference type="EMBL" id="DS113329">
    <property type="protein sequence ID" value="EAY10902.1"/>
    <property type="molecule type" value="Genomic_DNA"/>
</dbReference>
<dbReference type="VEuPathDB" id="TrichDB:TVAG_259870"/>
<dbReference type="SUPFAM" id="SSF57716">
    <property type="entry name" value="Glucocorticoid receptor-like (DNA-binding domain)"/>
    <property type="match status" value="3"/>
</dbReference>
<evidence type="ECO:0000256" key="2">
    <source>
        <dbReference type="ARBA" id="ARBA00022737"/>
    </source>
</evidence>
<accession>A2E8S0</accession>
<keyword evidence="3 5" id="KW-0862">Zinc</keyword>
<dbReference type="RefSeq" id="XP_001323125.1">
    <property type="nucleotide sequence ID" value="XM_001323090.1"/>
</dbReference>
<feature type="domain" description="LIM zinc-binding" evidence="7">
    <location>
        <begin position="305"/>
        <end position="364"/>
    </location>
</feature>
<feature type="compositionally biased region" description="Basic residues" evidence="6">
    <location>
        <begin position="43"/>
        <end position="55"/>
    </location>
</feature>
<protein>
    <submittedName>
        <fullName evidence="8">LIM domain containing protein</fullName>
    </submittedName>
</protein>
<evidence type="ECO:0000256" key="3">
    <source>
        <dbReference type="ARBA" id="ARBA00022833"/>
    </source>
</evidence>
<organism evidence="8 9">
    <name type="scientific">Trichomonas vaginalis (strain ATCC PRA-98 / G3)</name>
    <dbReference type="NCBI Taxonomy" id="412133"/>
    <lineage>
        <taxon>Eukaryota</taxon>
        <taxon>Metamonada</taxon>
        <taxon>Parabasalia</taxon>
        <taxon>Trichomonadida</taxon>
        <taxon>Trichomonadidae</taxon>
        <taxon>Trichomonas</taxon>
    </lineage>
</organism>
<evidence type="ECO:0000256" key="1">
    <source>
        <dbReference type="ARBA" id="ARBA00022723"/>
    </source>
</evidence>
<dbReference type="InterPro" id="IPR001781">
    <property type="entry name" value="Znf_LIM"/>
</dbReference>
<evidence type="ECO:0000259" key="7">
    <source>
        <dbReference type="PROSITE" id="PS50023"/>
    </source>
</evidence>
<dbReference type="OrthoDB" id="1112565at2759"/>
<evidence type="ECO:0000256" key="5">
    <source>
        <dbReference type="PROSITE-ProRule" id="PRU00125"/>
    </source>
</evidence>
<dbReference type="VEuPathDB" id="TrichDB:TVAGG3_0927030"/>
<gene>
    <name evidence="8" type="ORF">TVAG_259870</name>
</gene>
<dbReference type="PROSITE" id="PS00478">
    <property type="entry name" value="LIM_DOMAIN_1"/>
    <property type="match status" value="3"/>
</dbReference>
<dbReference type="GO" id="GO:0046872">
    <property type="term" value="F:metal ion binding"/>
    <property type="evidence" value="ECO:0007669"/>
    <property type="project" value="UniProtKB-KW"/>
</dbReference>
<feature type="domain" description="LIM zinc-binding" evidence="7">
    <location>
        <begin position="485"/>
        <end position="546"/>
    </location>
</feature>
<dbReference type="SMART" id="SM00132">
    <property type="entry name" value="LIM"/>
    <property type="match status" value="4"/>
</dbReference>
<evidence type="ECO:0000313" key="8">
    <source>
        <dbReference type="EMBL" id="EAY10902.1"/>
    </source>
</evidence>
<dbReference type="PROSITE" id="PS50023">
    <property type="entry name" value="LIM_DOMAIN_2"/>
    <property type="match status" value="3"/>
</dbReference>
<dbReference type="InParanoid" id="A2E8S0"/>
<dbReference type="CDD" id="cd08368">
    <property type="entry name" value="LIM"/>
    <property type="match status" value="4"/>
</dbReference>
<evidence type="ECO:0000256" key="6">
    <source>
        <dbReference type="SAM" id="MobiDB-lite"/>
    </source>
</evidence>
<reference evidence="8" key="2">
    <citation type="journal article" date="2007" name="Science">
        <title>Draft genome sequence of the sexually transmitted pathogen Trichomonas vaginalis.</title>
        <authorList>
            <person name="Carlton J.M."/>
            <person name="Hirt R.P."/>
            <person name="Silva J.C."/>
            <person name="Delcher A.L."/>
            <person name="Schatz M."/>
            <person name="Zhao Q."/>
            <person name="Wortman J.R."/>
            <person name="Bidwell S.L."/>
            <person name="Alsmark U.C.M."/>
            <person name="Besteiro S."/>
            <person name="Sicheritz-Ponten T."/>
            <person name="Noel C.J."/>
            <person name="Dacks J.B."/>
            <person name="Foster P.G."/>
            <person name="Simillion C."/>
            <person name="Van de Peer Y."/>
            <person name="Miranda-Saavedra D."/>
            <person name="Barton G.J."/>
            <person name="Westrop G.D."/>
            <person name="Mueller S."/>
            <person name="Dessi D."/>
            <person name="Fiori P.L."/>
            <person name="Ren Q."/>
            <person name="Paulsen I."/>
            <person name="Zhang H."/>
            <person name="Bastida-Corcuera F.D."/>
            <person name="Simoes-Barbosa A."/>
            <person name="Brown M.T."/>
            <person name="Hayes R.D."/>
            <person name="Mukherjee M."/>
            <person name="Okumura C.Y."/>
            <person name="Schneider R."/>
            <person name="Smith A.J."/>
            <person name="Vanacova S."/>
            <person name="Villalvazo M."/>
            <person name="Haas B.J."/>
            <person name="Pertea M."/>
            <person name="Feldblyum T.V."/>
            <person name="Utterback T.R."/>
            <person name="Shu C.L."/>
            <person name="Osoegawa K."/>
            <person name="de Jong P.J."/>
            <person name="Hrdy I."/>
            <person name="Horvathova L."/>
            <person name="Zubacova Z."/>
            <person name="Dolezal P."/>
            <person name="Malik S.B."/>
            <person name="Logsdon J.M. Jr."/>
            <person name="Henze K."/>
            <person name="Gupta A."/>
            <person name="Wang C.C."/>
            <person name="Dunne R.L."/>
            <person name="Upcroft J.A."/>
            <person name="Upcroft P."/>
            <person name="White O."/>
            <person name="Salzberg S.L."/>
            <person name="Tang P."/>
            <person name="Chiu C.-H."/>
            <person name="Lee Y.-S."/>
            <person name="Embley T.M."/>
            <person name="Coombs G.H."/>
            <person name="Mottram J.C."/>
            <person name="Tachezy J."/>
            <person name="Fraser-Liggett C.M."/>
            <person name="Johnson P.J."/>
        </authorList>
    </citation>
    <scope>NUCLEOTIDE SEQUENCE [LARGE SCALE GENOMIC DNA]</scope>
    <source>
        <strain evidence="8">G3</strain>
    </source>
</reference>
<dbReference type="PANTHER" id="PTHR24205">
    <property type="entry name" value="FOUR AND A HALF LIM DOMAINS PROTEIN"/>
    <property type="match status" value="1"/>
</dbReference>
<sequence>MNQYASPLVSDDISSNTNVVNAVGDNSDEYYSDSESKSDKKALIKRKRSDKKKKSSLIEIKPKDYQGSSTTTLLIPGEDYGDRTIDESSHSSWIADANNNANEDNGIVKMDSDMLLSPPQTPTNLLDGEFTNAPIYDNTSILPTSFDDTEVYKPLPKQEEFKQPKMRENKSFNILPNQNFVMSRPGYMLPKSKNPDEPKLQIYDGMDSGAIDSASFDSIPTADIKFGSDIFASQTDNLRPTHNYYDPMTKSIEDQLQSTGLTFMEGASMLKPAPSNSKLPTIPDFAKFNSKFAAPAEFSTMALSHLCEVCKKSITGEYKFVNGIYYHVQCLKCASCLKVLSDDNAYQFQGYMMCKECILAAMNRRCKACNLLILNPADGVTLHTGEVFHSNCIGCYRCCMPIKGQSYIEIDGKVYCKACDEFMKKHKCNYCHNSIVSYDYVVHNQKYFHKDHFRCCMCDKVLKGDDFIVHHNKFYCPEHGAPYEDSCMFCRKRFNLLADKVKFNGKFYHTHCFICRVCGCRLQPPLAKSFHERPHCKECYDYRKSIEMNNIHKHIPEKSQQLKQKVSENRDVAYVQYTGSSKTPLEGPPIEDVHTISTPNIDELTFYS</sequence>
<dbReference type="STRING" id="5722.A2E8S0"/>